<dbReference type="GO" id="GO:0016874">
    <property type="term" value="F:ligase activity"/>
    <property type="evidence" value="ECO:0007669"/>
    <property type="project" value="UniProtKB-KW"/>
</dbReference>
<gene>
    <name evidence="6" type="ordered locus">Desti_3677</name>
</gene>
<dbReference type="Gene3D" id="3.30.1490.20">
    <property type="entry name" value="ATP-grasp fold, A domain"/>
    <property type="match status" value="1"/>
</dbReference>
<dbReference type="EMBL" id="CP003360">
    <property type="protein sequence ID" value="AFM26322.1"/>
    <property type="molecule type" value="Genomic_DNA"/>
</dbReference>
<accession>I4C9T1</accession>
<dbReference type="OrthoDB" id="9791027at2"/>
<dbReference type="Gene3D" id="3.30.470.20">
    <property type="entry name" value="ATP-grasp fold, B domain"/>
    <property type="match status" value="1"/>
</dbReference>
<dbReference type="STRING" id="706587.Desti_3677"/>
<dbReference type="InterPro" id="IPR013815">
    <property type="entry name" value="ATP_grasp_subdomain_1"/>
</dbReference>
<keyword evidence="3 4" id="KW-0067">ATP-binding</keyword>
<keyword evidence="7" id="KW-1185">Reference proteome</keyword>
<dbReference type="GO" id="GO:0005524">
    <property type="term" value="F:ATP binding"/>
    <property type="evidence" value="ECO:0007669"/>
    <property type="project" value="UniProtKB-UniRule"/>
</dbReference>
<dbReference type="eggNOG" id="COG0045">
    <property type="taxonomic scope" value="Bacteria"/>
</dbReference>
<dbReference type="Proteomes" id="UP000006055">
    <property type="component" value="Chromosome"/>
</dbReference>
<dbReference type="InterPro" id="IPR051538">
    <property type="entry name" value="Acyl-CoA_Synth/Transferase"/>
</dbReference>
<dbReference type="PROSITE" id="PS50975">
    <property type="entry name" value="ATP_GRASP"/>
    <property type="match status" value="1"/>
</dbReference>
<evidence type="ECO:0000256" key="2">
    <source>
        <dbReference type="ARBA" id="ARBA00022741"/>
    </source>
</evidence>
<evidence type="ECO:0000256" key="4">
    <source>
        <dbReference type="PROSITE-ProRule" id="PRU00409"/>
    </source>
</evidence>
<keyword evidence="1" id="KW-0436">Ligase</keyword>
<dbReference type="PANTHER" id="PTHR43334:SF1">
    <property type="entry name" value="3-HYDROXYPROPIONATE--COA LIGASE [ADP-FORMING]"/>
    <property type="match status" value="1"/>
</dbReference>
<keyword evidence="2 4" id="KW-0547">Nucleotide-binding</keyword>
<protein>
    <recommendedName>
        <fullName evidence="5">ATP-grasp domain-containing protein</fullName>
    </recommendedName>
</protein>
<name>I4C9T1_DESTA</name>
<organism evidence="6 7">
    <name type="scientific">Desulfomonile tiedjei (strain ATCC 49306 / DSM 6799 / DCB-1)</name>
    <dbReference type="NCBI Taxonomy" id="706587"/>
    <lineage>
        <taxon>Bacteria</taxon>
        <taxon>Pseudomonadati</taxon>
        <taxon>Thermodesulfobacteriota</taxon>
        <taxon>Desulfomonilia</taxon>
        <taxon>Desulfomonilales</taxon>
        <taxon>Desulfomonilaceae</taxon>
        <taxon>Desulfomonile</taxon>
    </lineage>
</organism>
<dbReference type="PANTHER" id="PTHR43334">
    <property type="entry name" value="ACETATE--COA LIGASE [ADP-FORMING]"/>
    <property type="match status" value="1"/>
</dbReference>
<dbReference type="AlphaFoldDB" id="I4C9T1"/>
<evidence type="ECO:0000259" key="5">
    <source>
        <dbReference type="PROSITE" id="PS50975"/>
    </source>
</evidence>
<feature type="domain" description="ATP-grasp" evidence="5">
    <location>
        <begin position="21"/>
        <end position="57"/>
    </location>
</feature>
<dbReference type="KEGG" id="dti:Desti_3677"/>
<proteinExistence type="predicted"/>
<evidence type="ECO:0000256" key="1">
    <source>
        <dbReference type="ARBA" id="ARBA00022598"/>
    </source>
</evidence>
<evidence type="ECO:0000313" key="7">
    <source>
        <dbReference type="Proteomes" id="UP000006055"/>
    </source>
</evidence>
<evidence type="ECO:0000256" key="3">
    <source>
        <dbReference type="ARBA" id="ARBA00022840"/>
    </source>
</evidence>
<dbReference type="SUPFAM" id="SSF56059">
    <property type="entry name" value="Glutathione synthetase ATP-binding domain-like"/>
    <property type="match status" value="1"/>
</dbReference>
<evidence type="ECO:0000313" key="6">
    <source>
        <dbReference type="EMBL" id="AFM26322.1"/>
    </source>
</evidence>
<sequence length="221" mass="24260">MEIIDKALSGGRSVLSEYESKQVLARYGVPVTTEMLIKNEQELCLAIERIPFPIVLKGCSPDLSHKTEKNLVILDIRTREAAVEAFREISAKIGPDDAVLVQEMVNGARELVAGMTRDAQFGPCVMFGLGGVFTEALKDVCFRMAPLSQRDAYEMMEDIRGHKILGPVRGMPEANREELAEVLVTVGRIGLENSSIKEIDINPLILRDGRPVAVDALIVLG</sequence>
<dbReference type="Pfam" id="PF13549">
    <property type="entry name" value="ATP-grasp_5"/>
    <property type="match status" value="1"/>
</dbReference>
<dbReference type="HOGENOM" id="CLU_063044_1_1_7"/>
<dbReference type="RefSeq" id="WP_014811450.1">
    <property type="nucleotide sequence ID" value="NC_018025.1"/>
</dbReference>
<dbReference type="InterPro" id="IPR011761">
    <property type="entry name" value="ATP-grasp"/>
</dbReference>
<dbReference type="GO" id="GO:0046872">
    <property type="term" value="F:metal ion binding"/>
    <property type="evidence" value="ECO:0007669"/>
    <property type="project" value="InterPro"/>
</dbReference>
<reference evidence="7" key="1">
    <citation type="submission" date="2012-06" db="EMBL/GenBank/DDBJ databases">
        <title>Complete sequence of chromosome of Desulfomonile tiedjei DSM 6799.</title>
        <authorList>
            <person name="Lucas S."/>
            <person name="Copeland A."/>
            <person name="Lapidus A."/>
            <person name="Glavina del Rio T."/>
            <person name="Dalin E."/>
            <person name="Tice H."/>
            <person name="Bruce D."/>
            <person name="Goodwin L."/>
            <person name="Pitluck S."/>
            <person name="Peters L."/>
            <person name="Ovchinnikova G."/>
            <person name="Zeytun A."/>
            <person name="Lu M."/>
            <person name="Kyrpides N."/>
            <person name="Mavromatis K."/>
            <person name="Ivanova N."/>
            <person name="Brettin T."/>
            <person name="Detter J.C."/>
            <person name="Han C."/>
            <person name="Larimer F."/>
            <person name="Land M."/>
            <person name="Hauser L."/>
            <person name="Markowitz V."/>
            <person name="Cheng J.-F."/>
            <person name="Hugenholtz P."/>
            <person name="Woyke T."/>
            <person name="Wu D."/>
            <person name="Spring S."/>
            <person name="Schroeder M."/>
            <person name="Brambilla E."/>
            <person name="Klenk H.-P."/>
            <person name="Eisen J.A."/>
        </authorList>
    </citation>
    <scope>NUCLEOTIDE SEQUENCE [LARGE SCALE GENOMIC DNA]</scope>
    <source>
        <strain evidence="7">ATCC 49306 / DSM 6799 / DCB-1</strain>
    </source>
</reference>